<dbReference type="CDD" id="cd14003">
    <property type="entry name" value="STKc_AMPK-like"/>
    <property type="match status" value="1"/>
</dbReference>
<dbReference type="GO" id="GO:0005737">
    <property type="term" value="C:cytoplasm"/>
    <property type="evidence" value="ECO:0007669"/>
    <property type="project" value="TreeGrafter"/>
</dbReference>
<dbReference type="EMBL" id="CAUYUE010000001">
    <property type="protein sequence ID" value="CAK0731961.1"/>
    <property type="molecule type" value="Genomic_DNA"/>
</dbReference>
<dbReference type="GO" id="GO:0035556">
    <property type="term" value="P:intracellular signal transduction"/>
    <property type="evidence" value="ECO:0007669"/>
    <property type="project" value="TreeGrafter"/>
</dbReference>
<evidence type="ECO:0000313" key="5">
    <source>
        <dbReference type="Proteomes" id="UP001314263"/>
    </source>
</evidence>
<dbReference type="Pfam" id="PF00069">
    <property type="entry name" value="Pkinase"/>
    <property type="match status" value="1"/>
</dbReference>
<dbReference type="PANTHER" id="PTHR24346">
    <property type="entry name" value="MAP/MICROTUBULE AFFINITY-REGULATING KINASE"/>
    <property type="match status" value="1"/>
</dbReference>
<proteinExistence type="predicted"/>
<dbReference type="GO" id="GO:0005524">
    <property type="term" value="F:ATP binding"/>
    <property type="evidence" value="ECO:0007669"/>
    <property type="project" value="UniProtKB-KW"/>
</dbReference>
<dbReference type="InterPro" id="IPR011009">
    <property type="entry name" value="Kinase-like_dom_sf"/>
</dbReference>
<organism evidence="4 5">
    <name type="scientific">Coccomyxa viridis</name>
    <dbReference type="NCBI Taxonomy" id="1274662"/>
    <lineage>
        <taxon>Eukaryota</taxon>
        <taxon>Viridiplantae</taxon>
        <taxon>Chlorophyta</taxon>
        <taxon>core chlorophytes</taxon>
        <taxon>Trebouxiophyceae</taxon>
        <taxon>Trebouxiophyceae incertae sedis</taxon>
        <taxon>Coccomyxaceae</taxon>
        <taxon>Coccomyxa</taxon>
    </lineage>
</organism>
<keyword evidence="2" id="KW-0067">ATP-binding</keyword>
<dbReference type="GO" id="GO:0004674">
    <property type="term" value="F:protein serine/threonine kinase activity"/>
    <property type="evidence" value="ECO:0007669"/>
    <property type="project" value="TreeGrafter"/>
</dbReference>
<dbReference type="Proteomes" id="UP001314263">
    <property type="component" value="Unassembled WGS sequence"/>
</dbReference>
<keyword evidence="5" id="KW-1185">Reference proteome</keyword>
<accession>A0AAV1HRN2</accession>
<dbReference type="SUPFAM" id="SSF56112">
    <property type="entry name" value="Protein kinase-like (PK-like)"/>
    <property type="match status" value="1"/>
</dbReference>
<gene>
    <name evidence="4" type="ORF">CVIRNUC_000066</name>
</gene>
<keyword evidence="1" id="KW-0547">Nucleotide-binding</keyword>
<sequence length="337" mass="38079">MPKQEPPDRDLLEGHPRYRKLNDLNEGTFGVVMLALDTVTNDRVAIKFLERGAGIGRGVLREVLNHRLCVAHPHIVQFRELFLTHSHLAIVMEFAAGGDMFDYVIKHKGSGPGEGLPETLARRFFQQLIFALDFCQRQGIANRDIKLENTLLDDSLPRPNVKLCDFGYSKNEFVDSRPKSVSGTPDYIAPEVLLNDNYDGKTADIWSCGVMLYVMMTAVLPFAKRGDDRCNNLKRLQQLFPRIVAGQYQAPRRASDACKHLLQRLLTPDPVQRITVPEIMTHPWFTVELPPGLLERNIGLGNMGVPPQVQNPEQIEAIVKEARMPQPVQLMRPNWVG</sequence>
<dbReference type="Gene3D" id="1.10.510.10">
    <property type="entry name" value="Transferase(Phosphotransferase) domain 1"/>
    <property type="match status" value="1"/>
</dbReference>
<evidence type="ECO:0000313" key="4">
    <source>
        <dbReference type="EMBL" id="CAK0731961.1"/>
    </source>
</evidence>
<feature type="domain" description="Protein kinase" evidence="3">
    <location>
        <begin position="18"/>
        <end position="285"/>
    </location>
</feature>
<dbReference type="PROSITE" id="PS50011">
    <property type="entry name" value="PROTEIN_KINASE_DOM"/>
    <property type="match status" value="1"/>
</dbReference>
<evidence type="ECO:0000256" key="1">
    <source>
        <dbReference type="ARBA" id="ARBA00022741"/>
    </source>
</evidence>
<comment type="caution">
    <text evidence="4">The sequence shown here is derived from an EMBL/GenBank/DDBJ whole genome shotgun (WGS) entry which is preliminary data.</text>
</comment>
<reference evidence="4 5" key="1">
    <citation type="submission" date="2023-10" db="EMBL/GenBank/DDBJ databases">
        <authorList>
            <person name="Maclean D."/>
            <person name="Macfadyen A."/>
        </authorList>
    </citation>
    <scope>NUCLEOTIDE SEQUENCE [LARGE SCALE GENOMIC DNA]</scope>
</reference>
<dbReference type="FunFam" id="1.10.510.10:FF:000571">
    <property type="entry name" value="Maternal embryonic leucine zipper kinase"/>
    <property type="match status" value="1"/>
</dbReference>
<dbReference type="AlphaFoldDB" id="A0AAV1HRN2"/>
<protein>
    <recommendedName>
        <fullName evidence="3">Protein kinase domain-containing protein</fullName>
    </recommendedName>
</protein>
<name>A0AAV1HRN2_9CHLO</name>
<evidence type="ECO:0000256" key="2">
    <source>
        <dbReference type="ARBA" id="ARBA00022840"/>
    </source>
</evidence>
<dbReference type="SMART" id="SM00220">
    <property type="entry name" value="S_TKc"/>
    <property type="match status" value="1"/>
</dbReference>
<evidence type="ECO:0000259" key="3">
    <source>
        <dbReference type="PROSITE" id="PS50011"/>
    </source>
</evidence>
<dbReference type="PANTHER" id="PTHR24346:SF92">
    <property type="entry name" value="SNF1-RELATED PROTEIN KINASE 2.6"/>
    <property type="match status" value="1"/>
</dbReference>
<dbReference type="InterPro" id="IPR000719">
    <property type="entry name" value="Prot_kinase_dom"/>
</dbReference>